<dbReference type="Proteomes" id="UP000634206">
    <property type="component" value="Unassembled WGS sequence"/>
</dbReference>
<organism evidence="1 2">
    <name type="scientific">Oceaniferula flava</name>
    <dbReference type="NCBI Taxonomy" id="2800421"/>
    <lineage>
        <taxon>Bacteria</taxon>
        <taxon>Pseudomonadati</taxon>
        <taxon>Verrucomicrobiota</taxon>
        <taxon>Verrucomicrobiia</taxon>
        <taxon>Verrucomicrobiales</taxon>
        <taxon>Verrucomicrobiaceae</taxon>
        <taxon>Oceaniferula</taxon>
    </lineage>
</organism>
<dbReference type="RefSeq" id="WP_309488127.1">
    <property type="nucleotide sequence ID" value="NZ_JAENIG010000001.1"/>
</dbReference>
<name>A0AAE2VAP2_9BACT</name>
<reference evidence="1" key="1">
    <citation type="submission" date="2021-01" db="EMBL/GenBank/DDBJ databases">
        <title>Modified the classification status of verrucomicrobia.</title>
        <authorList>
            <person name="Feng X."/>
        </authorList>
    </citation>
    <scope>NUCLEOTIDE SEQUENCE</scope>
    <source>
        <strain evidence="1">5K15</strain>
    </source>
</reference>
<protein>
    <submittedName>
        <fullName evidence="1">Uncharacterized protein</fullName>
    </submittedName>
</protein>
<evidence type="ECO:0000313" key="1">
    <source>
        <dbReference type="EMBL" id="MBK1853530.1"/>
    </source>
</evidence>
<comment type="caution">
    <text evidence="1">The sequence shown here is derived from an EMBL/GenBank/DDBJ whole genome shotgun (WGS) entry which is preliminary data.</text>
</comment>
<sequence length="289" mass="32266">MSPTCLVAQEATSEEASVEDGARQLNVRFLALGHRRLAKFVRSKKARVIKIKTPDGETIEETIPSGVPIEVLGKEFEYLPSLVYIRDRRARKSGGYAVSPLILNAATQEKTLTYRSHLSLFLRKPTGEGGEQVLSRYVSAPVGEEQTHMLMTLVNRFDRHEGWKTPIVKTFDTSPKALPGGSVLFFNATPFPIEIDVPIGSKVELRTLAPMKSMALKPMINKDGRTLVRARLVAKNGAKRQFYYNSVRLSEDGRAYMFAYFDPRRKTSNPAGMVQFSDEIEVTSPVSVN</sequence>
<gene>
    <name evidence="1" type="ORF">JIN83_01020</name>
</gene>
<dbReference type="EMBL" id="JAENIG010000001">
    <property type="protein sequence ID" value="MBK1853530.1"/>
    <property type="molecule type" value="Genomic_DNA"/>
</dbReference>
<dbReference type="AlphaFoldDB" id="A0AAE2VAP2"/>
<evidence type="ECO:0000313" key="2">
    <source>
        <dbReference type="Proteomes" id="UP000634206"/>
    </source>
</evidence>
<proteinExistence type="predicted"/>
<accession>A0AAE2VAP2</accession>
<keyword evidence="2" id="KW-1185">Reference proteome</keyword>